<dbReference type="AlphaFoldDB" id="A0A1A8VX20"/>
<dbReference type="EMBL" id="FLQV01000225">
    <property type="protein sequence ID" value="SBS85132.1"/>
    <property type="molecule type" value="Genomic_DNA"/>
</dbReference>
<evidence type="ECO:0000313" key="4">
    <source>
        <dbReference type="Proteomes" id="UP000078546"/>
    </source>
</evidence>
<reference evidence="2" key="1">
    <citation type="submission" date="2016-05" db="EMBL/GenBank/DDBJ databases">
        <authorList>
            <person name="Lavstsen T."/>
            <person name="Jespersen J.S."/>
        </authorList>
    </citation>
    <scope>NUCLEOTIDE SEQUENCE [LARGE SCALE GENOMIC DNA]</scope>
</reference>
<evidence type="ECO:0000256" key="1">
    <source>
        <dbReference type="SAM" id="MobiDB-lite"/>
    </source>
</evidence>
<sequence length="1110" mass="128932">MDKSSILREIERSEYNCEDFFNNYLGAQVGEEELTGGGLQNEEDEDIAKKVELLKVEVGQLKDCINSKINEETEKFKEKLIRIKSEIHVLNRKLHDVNMISNEKKKNGNITYEERKKEKICNMSNDIGGKVLQKKNVLETSSDADILGKDNTVEGNRHECSSLHELSDDWRYRKTEHHAKRDIICSDKNEEDVNFERLLKRSIETKENLENVKKGLIFLKIFPSVQKEINELLVAGKNIKLDGDDKMKNALTLYNHLVYIKEHEEIISHLKGYYSFGEVTLYTSNFFDNFFFLLNDILCAYIVDNANVDITKVVEIYVSVFDSFWKCKGIHVYTKDYLIDEGLTKNIVDFLVDTYFIKTFFKFVQSENDTSIYNGIINYYEYYTAFIEERKEKMEFVIKQIVYTVNNANGKKKKKRYSCNRIGIEPSERLDDDFADRTKQGNPYGSDSSLGDDNRCENSQGGDTCIHTERFFVRLFKESIRVVCIHAENSYNGEKHSTDESAVQGRRKSFVYRIMDSLSVSVNILANSPFFISKKNILQKVLEESTIINKEIMNTYIITITDISHFDMECFNEVSKKVSNFDRHNLLTENKLYLFFIELNNDIRNIIEKKRYEINNNNIFHLCFFRFVVFFSYIYNHDTQFLLLFINIYNFLYEIIYNIKEEIKRKKEENDSKKKKKKKNSIILDESIQIKEEFNTSNMVIDYIKNVITSFIKVLNIFNNIIISKYEEFASFLFERTYYHFRSTSIYNSISKYYLQKEKKYPSPVNTNVAHIHNYFFHGDFQNRRSNARDFNSTHGNSEEDASETGKTNISLYENDANLSQPQEGEPGMAIVVEGTAATEGMIVTERATATAGMIVTERATATAGMVTTERTTATEGTATNAEVTPASGTTEASTESEECGRHLLKASLSKLNEIRSTISNNIIYFALVPLYDYLDKYMFKIETFKRDDVHKEAYDPQENICLLVETVFSYVEIFYEHKNEHLLQQLFVNLSEKYITHINSMKMLRKNILLQIQADVNYFIHVCKKFKIKNYKNFLLLYHSVSFILASQNVESPTHEAMHAPTPDIASSAQSYLNDHVQKEETLPFCVTSDDIAKAASHATNLLSNYSHN</sequence>
<evidence type="ECO:0000313" key="3">
    <source>
        <dbReference type="EMBL" id="SBS94750.1"/>
    </source>
</evidence>
<accession>A0A1A8VX20</accession>
<proteinExistence type="predicted"/>
<feature type="compositionally biased region" description="Polar residues" evidence="1">
    <location>
        <begin position="440"/>
        <end position="454"/>
    </location>
</feature>
<evidence type="ECO:0000313" key="5">
    <source>
        <dbReference type="Proteomes" id="UP000078560"/>
    </source>
</evidence>
<protein>
    <submittedName>
        <fullName evidence="2">Uncharacterized protein</fullName>
    </submittedName>
</protein>
<feature type="region of interest" description="Disordered" evidence="1">
    <location>
        <begin position="787"/>
        <end position="806"/>
    </location>
</feature>
<reference evidence="4 5" key="2">
    <citation type="submission" date="2016-05" db="EMBL/GenBank/DDBJ databases">
        <authorList>
            <person name="Naeem Raeece"/>
        </authorList>
    </citation>
    <scope>NUCLEOTIDE SEQUENCE [LARGE SCALE GENOMIC DNA]</scope>
</reference>
<dbReference type="VEuPathDB" id="PlasmoDB:PocGH01_07021000"/>
<gene>
    <name evidence="2" type="ORF">POVCU1_011980</name>
    <name evidence="3" type="ORF">POVCU2_0090300</name>
</gene>
<evidence type="ECO:0000313" key="2">
    <source>
        <dbReference type="EMBL" id="SBS85132.1"/>
    </source>
</evidence>
<dbReference type="EMBL" id="FLQU01001872">
    <property type="protein sequence ID" value="SBS94750.1"/>
    <property type="molecule type" value="Genomic_DNA"/>
</dbReference>
<organism evidence="2 4">
    <name type="scientific">Plasmodium ovale curtisi</name>
    <dbReference type="NCBI Taxonomy" id="864141"/>
    <lineage>
        <taxon>Eukaryota</taxon>
        <taxon>Sar</taxon>
        <taxon>Alveolata</taxon>
        <taxon>Apicomplexa</taxon>
        <taxon>Aconoidasida</taxon>
        <taxon>Haemosporida</taxon>
        <taxon>Plasmodiidae</taxon>
        <taxon>Plasmodium</taxon>
        <taxon>Plasmodium (Plasmodium)</taxon>
    </lineage>
</organism>
<dbReference type="Proteomes" id="UP000078560">
    <property type="component" value="Unassembled WGS sequence"/>
</dbReference>
<feature type="region of interest" description="Disordered" evidence="1">
    <location>
        <begin position="432"/>
        <end position="454"/>
    </location>
</feature>
<dbReference type="Proteomes" id="UP000078546">
    <property type="component" value="Unassembled WGS sequence"/>
</dbReference>
<name>A0A1A8VX20_PLAOA</name>